<proteinExistence type="predicted"/>
<accession>A0ABT9FIY5</accession>
<feature type="transmembrane region" description="Helical" evidence="1">
    <location>
        <begin position="28"/>
        <end position="47"/>
    </location>
</feature>
<feature type="transmembrane region" description="Helical" evidence="1">
    <location>
        <begin position="68"/>
        <end position="87"/>
    </location>
</feature>
<keyword evidence="1" id="KW-1133">Transmembrane helix</keyword>
<dbReference type="EMBL" id="JAUYVT010000025">
    <property type="protein sequence ID" value="MDP2566757.1"/>
    <property type="molecule type" value="Genomic_DNA"/>
</dbReference>
<comment type="caution">
    <text evidence="2">The sequence shown here is derived from an EMBL/GenBank/DDBJ whole genome shotgun (WGS) entry which is preliminary data.</text>
</comment>
<feature type="transmembrane region" description="Helical" evidence="1">
    <location>
        <begin position="5"/>
        <end position="22"/>
    </location>
</feature>
<evidence type="ECO:0000313" key="3">
    <source>
        <dbReference type="Proteomes" id="UP001177212"/>
    </source>
</evidence>
<feature type="transmembrane region" description="Helical" evidence="1">
    <location>
        <begin position="99"/>
        <end position="124"/>
    </location>
</feature>
<dbReference type="InterPro" id="IPR010718">
    <property type="entry name" value="DUF1294"/>
</dbReference>
<dbReference type="Pfam" id="PF06961">
    <property type="entry name" value="DUF1294"/>
    <property type="match status" value="1"/>
</dbReference>
<evidence type="ECO:0000313" key="2">
    <source>
        <dbReference type="EMBL" id="MDP2566757.1"/>
    </source>
</evidence>
<keyword evidence="3" id="KW-1185">Reference proteome</keyword>
<gene>
    <name evidence="2" type="ORF">Q8W34_19100</name>
</gene>
<dbReference type="Proteomes" id="UP001177212">
    <property type="component" value="Unassembled WGS sequence"/>
</dbReference>
<sequence>MIKKILIILSLLFISIVWFVHFQWGVTILAPTYITAISAITFIMYAWDKHKAKQSVNKKVTRTSERTLHLVALCGGWPGALIAQQLLRHKSQKKRFITVLWVCILLNVVLLVGGYIFLCAQCLLSL</sequence>
<evidence type="ECO:0000256" key="1">
    <source>
        <dbReference type="SAM" id="Phobius"/>
    </source>
</evidence>
<keyword evidence="1" id="KW-0812">Transmembrane</keyword>
<name>A0ABT9FIY5_9GAMM</name>
<protein>
    <submittedName>
        <fullName evidence="2">DUF1294 domain-containing protein</fullName>
    </submittedName>
</protein>
<organism evidence="2 3">
    <name type="scientific">Pseudoalteromonas marina</name>
    <dbReference type="NCBI Taxonomy" id="267375"/>
    <lineage>
        <taxon>Bacteria</taxon>
        <taxon>Pseudomonadati</taxon>
        <taxon>Pseudomonadota</taxon>
        <taxon>Gammaproteobacteria</taxon>
        <taxon>Alteromonadales</taxon>
        <taxon>Pseudoalteromonadaceae</taxon>
        <taxon>Pseudoalteromonas</taxon>
    </lineage>
</organism>
<reference evidence="2" key="1">
    <citation type="submission" date="2023-07" db="EMBL/GenBank/DDBJ databases">
        <title>Genome content predicts the carbon catabolic preferences of heterotrophic bacteria.</title>
        <authorList>
            <person name="Gralka M."/>
        </authorList>
    </citation>
    <scope>NUCLEOTIDE SEQUENCE</scope>
    <source>
        <strain evidence="2">4G09</strain>
    </source>
</reference>
<keyword evidence="1" id="KW-0472">Membrane</keyword>